<evidence type="ECO:0000256" key="3">
    <source>
        <dbReference type="ARBA" id="ARBA00022833"/>
    </source>
</evidence>
<dbReference type="HOGENOM" id="CLU_023057_1_1_1"/>
<accession>E4ZX83</accession>
<dbReference type="GO" id="GO:0006281">
    <property type="term" value="P:DNA repair"/>
    <property type="evidence" value="ECO:0007669"/>
    <property type="project" value="TreeGrafter"/>
</dbReference>
<keyword evidence="9" id="KW-1185">Reference proteome</keyword>
<dbReference type="PROSITE" id="PS50199">
    <property type="entry name" value="ZF_RANBP2_2"/>
    <property type="match status" value="1"/>
</dbReference>
<dbReference type="AlphaFoldDB" id="E4ZX83"/>
<dbReference type="GeneID" id="13280793"/>
<dbReference type="PANTHER" id="PTHR46622">
    <property type="entry name" value="DNA-DEPENDENT METALLOPROTEASE WSS1"/>
    <property type="match status" value="1"/>
</dbReference>
<feature type="region of interest" description="Disordered" evidence="5">
    <location>
        <begin position="194"/>
        <end position="233"/>
    </location>
</feature>
<keyword evidence="1" id="KW-0479">Metal-binding</keyword>
<dbReference type="PROSITE" id="PS51397">
    <property type="entry name" value="WLM"/>
    <property type="match status" value="1"/>
</dbReference>
<evidence type="ECO:0000259" key="7">
    <source>
        <dbReference type="PROSITE" id="PS51397"/>
    </source>
</evidence>
<dbReference type="Gene3D" id="2.30.30.380">
    <property type="entry name" value="Zn-finger domain of Sec23/24"/>
    <property type="match status" value="1"/>
</dbReference>
<dbReference type="eggNOG" id="KOG1558">
    <property type="taxonomic scope" value="Eukaryota"/>
</dbReference>
<dbReference type="EMBL" id="FP929127">
    <property type="protein sequence ID" value="CBX95293.1"/>
    <property type="molecule type" value="Genomic_DNA"/>
</dbReference>
<protein>
    <submittedName>
        <fullName evidence="8">Similar to zinc ion binding protein</fullName>
    </submittedName>
</protein>
<feature type="region of interest" description="Disordered" evidence="5">
    <location>
        <begin position="155"/>
        <end position="175"/>
    </location>
</feature>
<dbReference type="OMA" id="GTLCEFY"/>
<dbReference type="STRING" id="985895.E4ZX83"/>
<evidence type="ECO:0000256" key="4">
    <source>
        <dbReference type="PROSITE-ProRule" id="PRU00322"/>
    </source>
</evidence>
<keyword evidence="3" id="KW-0862">Zinc</keyword>
<dbReference type="GO" id="GO:0005634">
    <property type="term" value="C:nucleus"/>
    <property type="evidence" value="ECO:0007669"/>
    <property type="project" value="TreeGrafter"/>
</dbReference>
<dbReference type="PANTHER" id="PTHR46622:SF1">
    <property type="entry name" value="DNA-DEPENDENT METALLOPROTEASE WSS1"/>
    <property type="match status" value="1"/>
</dbReference>
<dbReference type="InterPro" id="IPR001876">
    <property type="entry name" value="Znf_RanBP2"/>
</dbReference>
<organism evidence="9">
    <name type="scientific">Leptosphaeria maculans (strain JN3 / isolate v23.1.3 / race Av1-4-5-6-7-8)</name>
    <name type="common">Blackleg fungus</name>
    <name type="synonym">Phoma lingam</name>
    <dbReference type="NCBI Taxonomy" id="985895"/>
    <lineage>
        <taxon>Eukaryota</taxon>
        <taxon>Fungi</taxon>
        <taxon>Dikarya</taxon>
        <taxon>Ascomycota</taxon>
        <taxon>Pezizomycotina</taxon>
        <taxon>Dothideomycetes</taxon>
        <taxon>Pleosporomycetidae</taxon>
        <taxon>Pleosporales</taxon>
        <taxon>Pleosporineae</taxon>
        <taxon>Leptosphaeriaceae</taxon>
        <taxon>Plenodomus</taxon>
        <taxon>Plenodomus lingam/Leptosphaeria maculans species complex</taxon>
    </lineage>
</organism>
<feature type="domain" description="RanBP2-type" evidence="6">
    <location>
        <begin position="370"/>
        <end position="399"/>
    </location>
</feature>
<feature type="region of interest" description="Disordered" evidence="5">
    <location>
        <begin position="401"/>
        <end position="433"/>
    </location>
</feature>
<dbReference type="OrthoDB" id="261960at2759"/>
<dbReference type="InterPro" id="IPR053000">
    <property type="entry name" value="WSS1-like_metalloprotease"/>
</dbReference>
<sequence length="469" mass="51959">MREIDAHFDAYEHLKHLPRDGEALHMLRKAASMVKPMMRKRGWKVGTLAEFLPDEPQLLGLNINRTERILVRLRYHHDSRQFLSMEQVTDTLLHELSHIVFGPHNADFNNLWNELREEHQSLLMKGYTGEGFLIQGQKLGGRRIPLDEMRRQARSAAEKRKAATNASAGGHRLGGSALTIRGVDMRKVIADAASRRKSITEGCASGSSEAGRLVNQQEQEGFRTRAEEDDSNDAAIARALQDLMYEEEMQRLGKPTGGGGLSWDPQNGLQFDSNPPSRSSSPAFSGPQGNIPSSNRPVSQPYPVQNTQVNSTARPVSRPVTNPTRTSWSVRNTIRAPSRLISAEEEQIRNRQLPPIPPAASLEASVVPVDSNSWACPQCTLHNPLDFLTCGACGLEQPPQPIPRHKRFGPSHSAPSLPKPPPQSGLRGQGATPFEPARGRLGWNCLECGTFMENQWWTCSLCGTMKLDS</sequence>
<dbReference type="Pfam" id="PF08325">
    <property type="entry name" value="WLM"/>
    <property type="match status" value="1"/>
</dbReference>
<feature type="region of interest" description="Disordered" evidence="5">
    <location>
        <begin position="252"/>
        <end position="332"/>
    </location>
</feature>
<evidence type="ECO:0000313" key="8">
    <source>
        <dbReference type="EMBL" id="CBX95293.1"/>
    </source>
</evidence>
<evidence type="ECO:0000256" key="1">
    <source>
        <dbReference type="ARBA" id="ARBA00022723"/>
    </source>
</evidence>
<proteinExistence type="predicted"/>
<dbReference type="Proteomes" id="UP000002668">
    <property type="component" value="Genome"/>
</dbReference>
<evidence type="ECO:0000256" key="5">
    <source>
        <dbReference type="SAM" id="MobiDB-lite"/>
    </source>
</evidence>
<keyword evidence="2 4" id="KW-0863">Zinc-finger</keyword>
<dbReference type="PROSITE" id="PS01358">
    <property type="entry name" value="ZF_RANBP2_1"/>
    <property type="match status" value="1"/>
</dbReference>
<gene>
    <name evidence="8" type="ORF">LEMA_P024450.1</name>
</gene>
<dbReference type="VEuPathDB" id="FungiDB:LEMA_P024450.1"/>
<dbReference type="InterPro" id="IPR013536">
    <property type="entry name" value="WLM_dom"/>
</dbReference>
<dbReference type="InParanoid" id="E4ZX83"/>
<feature type="compositionally biased region" description="Polar residues" evidence="5">
    <location>
        <begin position="264"/>
        <end position="332"/>
    </location>
</feature>
<reference evidence="9" key="1">
    <citation type="journal article" date="2011" name="Nat. Commun.">
        <title>Effector diversification within compartments of the Leptosphaeria maculans genome affected by Repeat-Induced Point mutations.</title>
        <authorList>
            <person name="Rouxel T."/>
            <person name="Grandaubert J."/>
            <person name="Hane J.K."/>
            <person name="Hoede C."/>
            <person name="van de Wouw A.P."/>
            <person name="Couloux A."/>
            <person name="Dominguez V."/>
            <person name="Anthouard V."/>
            <person name="Bally P."/>
            <person name="Bourras S."/>
            <person name="Cozijnsen A.J."/>
            <person name="Ciuffetti L.M."/>
            <person name="Degrave A."/>
            <person name="Dilmaghani A."/>
            <person name="Duret L."/>
            <person name="Fudal I."/>
            <person name="Goodwin S.B."/>
            <person name="Gout L."/>
            <person name="Glaser N."/>
            <person name="Linglin J."/>
            <person name="Kema G.H.J."/>
            <person name="Lapalu N."/>
            <person name="Lawrence C.B."/>
            <person name="May K."/>
            <person name="Meyer M."/>
            <person name="Ollivier B."/>
            <person name="Poulain J."/>
            <person name="Schoch C.L."/>
            <person name="Simon A."/>
            <person name="Spatafora J.W."/>
            <person name="Stachowiak A."/>
            <person name="Turgeon B.G."/>
            <person name="Tyler B.M."/>
            <person name="Vincent D."/>
            <person name="Weissenbach J."/>
            <person name="Amselem J."/>
            <person name="Quesneville H."/>
            <person name="Oliver R.P."/>
            <person name="Wincker P."/>
            <person name="Balesdent M.-H."/>
            <person name="Howlett B.J."/>
        </authorList>
    </citation>
    <scope>NUCLEOTIDE SEQUENCE [LARGE SCALE GENOMIC DNA]</scope>
    <source>
        <strain evidence="9">JN3 / isolate v23.1.3 / race Av1-4-5-6-7-8</strain>
    </source>
</reference>
<feature type="domain" description="WLM" evidence="7">
    <location>
        <begin position="1"/>
        <end position="198"/>
    </location>
</feature>
<evidence type="ECO:0000256" key="2">
    <source>
        <dbReference type="ARBA" id="ARBA00022771"/>
    </source>
</evidence>
<dbReference type="RefSeq" id="XP_003838772.1">
    <property type="nucleotide sequence ID" value="XM_003838724.1"/>
</dbReference>
<name>E4ZX83_LEPMJ</name>
<dbReference type="GO" id="GO:0008270">
    <property type="term" value="F:zinc ion binding"/>
    <property type="evidence" value="ECO:0007669"/>
    <property type="project" value="UniProtKB-KW"/>
</dbReference>
<evidence type="ECO:0000313" key="9">
    <source>
        <dbReference type="Proteomes" id="UP000002668"/>
    </source>
</evidence>
<evidence type="ECO:0000259" key="6">
    <source>
        <dbReference type="PROSITE" id="PS50199"/>
    </source>
</evidence>
<dbReference type="GO" id="GO:0008237">
    <property type="term" value="F:metallopeptidase activity"/>
    <property type="evidence" value="ECO:0007669"/>
    <property type="project" value="TreeGrafter"/>
</dbReference>